<dbReference type="Proteomes" id="UP000240010">
    <property type="component" value="Unassembled WGS sequence"/>
</dbReference>
<keyword evidence="1" id="KW-1133">Transmembrane helix</keyword>
<sequence length="422" mass="47147">MKILLRILLYCFSALIILCAMLVFFGVGDKPELAVGWSPTRDDLVRAKKILHEGSKTKPDEIGIIELTEADLNLAGNYLLNRYRKSAADLDFKNDELRFKVTMALPENSLGKYLNISFRLGNVTGNDLPVITKFKAGKLLLPAKLAAFVIDAIIQHSSLNEYFILATRPLKAVKIDAEKLTITYYPNKDTLIQARNFLTHTGDNSTLNIYQQKLADIVAKHDPEWRLSLADLLRPLFELAYQRSTLETAIDENRVVISAINDYVNKQETKKLLSTPESTPVTGQQYAAFLYKRIDLAQHFIGSAALTASVNKQAAQIAGEEKELSDAHGGSGFSFIDLAADKAGTRFGEMATSSPENARKMQKAMSGIKDYSDFMPDPRDLPEHMNEVDFKQRFESVNSPVYQEISKQIDARISATPIYNAE</sequence>
<evidence type="ECO:0000313" key="2">
    <source>
        <dbReference type="EMBL" id="PPK76593.1"/>
    </source>
</evidence>
<protein>
    <submittedName>
        <fullName evidence="2">Uncharacterized protein</fullName>
    </submittedName>
</protein>
<feature type="transmembrane region" description="Helical" evidence="1">
    <location>
        <begin position="7"/>
        <end position="27"/>
    </location>
</feature>
<evidence type="ECO:0000313" key="3">
    <source>
        <dbReference type="Proteomes" id="UP000240010"/>
    </source>
</evidence>
<evidence type="ECO:0000256" key="1">
    <source>
        <dbReference type="SAM" id="Phobius"/>
    </source>
</evidence>
<dbReference type="RefSeq" id="WP_104428291.1">
    <property type="nucleotide sequence ID" value="NZ_PTIZ01000003.1"/>
</dbReference>
<reference evidence="2 3" key="1">
    <citation type="submission" date="2018-02" db="EMBL/GenBank/DDBJ databases">
        <title>Subsurface microbial communities from deep shales in Ohio and West Virginia, USA.</title>
        <authorList>
            <person name="Wrighton K."/>
        </authorList>
    </citation>
    <scope>NUCLEOTIDE SEQUENCE [LARGE SCALE GENOMIC DNA]</scope>
    <source>
        <strain evidence="2 3">OWC-DMM</strain>
    </source>
</reference>
<organism evidence="2 3">
    <name type="scientific">Methylobacter tundripaludum</name>
    <dbReference type="NCBI Taxonomy" id="173365"/>
    <lineage>
        <taxon>Bacteria</taxon>
        <taxon>Pseudomonadati</taxon>
        <taxon>Pseudomonadota</taxon>
        <taxon>Gammaproteobacteria</taxon>
        <taxon>Methylococcales</taxon>
        <taxon>Methylococcaceae</taxon>
        <taxon>Methylobacter</taxon>
    </lineage>
</organism>
<keyword evidence="1" id="KW-0812">Transmembrane</keyword>
<gene>
    <name evidence="2" type="ORF">B0F87_103200</name>
</gene>
<name>A0A2S6HGS3_9GAMM</name>
<dbReference type="EMBL" id="PTIZ01000003">
    <property type="protein sequence ID" value="PPK76593.1"/>
    <property type="molecule type" value="Genomic_DNA"/>
</dbReference>
<keyword evidence="1" id="KW-0472">Membrane</keyword>
<accession>A0A2S6HGS3</accession>
<dbReference type="AlphaFoldDB" id="A0A2S6HGS3"/>
<comment type="caution">
    <text evidence="2">The sequence shown here is derived from an EMBL/GenBank/DDBJ whole genome shotgun (WGS) entry which is preliminary data.</text>
</comment>
<proteinExistence type="predicted"/>